<proteinExistence type="predicted"/>
<name>A0A5K1FNV3_9MAGN</name>
<organism evidence="1">
    <name type="scientific">Nymphaea colorata</name>
    <name type="common">pocket water lily</name>
    <dbReference type="NCBI Taxonomy" id="210225"/>
    <lineage>
        <taxon>Eukaryota</taxon>
        <taxon>Viridiplantae</taxon>
        <taxon>Streptophyta</taxon>
        <taxon>Embryophyta</taxon>
        <taxon>Tracheophyta</taxon>
        <taxon>Spermatophyta</taxon>
        <taxon>Magnoliopsida</taxon>
        <taxon>Nymphaeales</taxon>
        <taxon>Nymphaeaceae</taxon>
        <taxon>Nymphaea</taxon>
    </lineage>
</organism>
<sequence length="67" mass="7407">MSLHQLVLEQGIIVPSVHVAEKDKEKAKGCDTTKKKTTEFALNANEENLVETVQSEKGSFLYTGIDD</sequence>
<accession>A0A5K1FNV3</accession>
<evidence type="ECO:0000313" key="1">
    <source>
        <dbReference type="EMBL" id="VVW64340.1"/>
    </source>
</evidence>
<dbReference type="AlphaFoldDB" id="A0A5K1FNV3"/>
<reference evidence="1" key="1">
    <citation type="submission" date="2019-09" db="EMBL/GenBank/DDBJ databases">
        <authorList>
            <person name="Zhang L."/>
        </authorList>
    </citation>
    <scope>NUCLEOTIDE SEQUENCE</scope>
</reference>
<dbReference type="EMBL" id="LR721786">
    <property type="protein sequence ID" value="VVW64340.1"/>
    <property type="molecule type" value="Genomic_DNA"/>
</dbReference>
<gene>
    <name evidence="1" type="ORF">NYM_LOCUS24794</name>
</gene>
<protein>
    <submittedName>
        <fullName evidence="1">Uncharacterized protein</fullName>
    </submittedName>
</protein>